<evidence type="ECO:0000256" key="2">
    <source>
        <dbReference type="ARBA" id="ARBA00023125"/>
    </source>
</evidence>
<dbReference type="PANTHER" id="PTHR30055:SF234">
    <property type="entry name" value="HTH-TYPE TRANSCRIPTIONAL REGULATOR BETI"/>
    <property type="match status" value="1"/>
</dbReference>
<feature type="domain" description="HTH tetR-type" evidence="5">
    <location>
        <begin position="16"/>
        <end position="76"/>
    </location>
</feature>
<gene>
    <name evidence="6" type="ORF">NFX46_19200</name>
</gene>
<evidence type="ECO:0000256" key="3">
    <source>
        <dbReference type="ARBA" id="ARBA00023163"/>
    </source>
</evidence>
<proteinExistence type="predicted"/>
<dbReference type="InterPro" id="IPR036271">
    <property type="entry name" value="Tet_transcr_reg_TetR-rel_C_sf"/>
</dbReference>
<evidence type="ECO:0000313" key="7">
    <source>
        <dbReference type="Proteomes" id="UP001056374"/>
    </source>
</evidence>
<dbReference type="Gene3D" id="1.10.357.10">
    <property type="entry name" value="Tetracycline Repressor, domain 2"/>
    <property type="match status" value="1"/>
</dbReference>
<sequence>MTPQPQRTGRTGRPPRLSQEAVLTAAQHVLDQEGPEHLSMRRLAQELSSTAMALYHYVRDKDELLLLLLERHAQRFPRPELPADPRERLISAAQALHDILAECPWIVEVLASDDLMAVSALWIVENIIDAGIQCGLTPEEAVYAYRVIWYYTAGELTIRVNRERHHAELGRPPHRDKAFAALTPEEFPRLASLADQWDEITTRDTHREGLVAIVDGLLSRTRSTRKAT</sequence>
<evidence type="ECO:0000313" key="6">
    <source>
        <dbReference type="EMBL" id="USQ85698.1"/>
    </source>
</evidence>
<keyword evidence="3" id="KW-0804">Transcription</keyword>
<evidence type="ECO:0000256" key="1">
    <source>
        <dbReference type="ARBA" id="ARBA00023015"/>
    </source>
</evidence>
<protein>
    <submittedName>
        <fullName evidence="6">TetR/AcrR family transcriptional regulator</fullName>
    </submittedName>
</protein>
<dbReference type="PANTHER" id="PTHR30055">
    <property type="entry name" value="HTH-TYPE TRANSCRIPTIONAL REGULATOR RUTR"/>
    <property type="match status" value="1"/>
</dbReference>
<feature type="DNA-binding region" description="H-T-H motif" evidence="4">
    <location>
        <begin position="39"/>
        <end position="58"/>
    </location>
</feature>
<dbReference type="SUPFAM" id="SSF48498">
    <property type="entry name" value="Tetracyclin repressor-like, C-terminal domain"/>
    <property type="match status" value="1"/>
</dbReference>
<dbReference type="InterPro" id="IPR009057">
    <property type="entry name" value="Homeodomain-like_sf"/>
</dbReference>
<dbReference type="Pfam" id="PF00440">
    <property type="entry name" value="TetR_N"/>
    <property type="match status" value="1"/>
</dbReference>
<dbReference type="PROSITE" id="PS50977">
    <property type="entry name" value="HTH_TETR_2"/>
    <property type="match status" value="1"/>
</dbReference>
<keyword evidence="2 4" id="KW-0238">DNA-binding</keyword>
<dbReference type="Proteomes" id="UP001056374">
    <property type="component" value="Chromosome"/>
</dbReference>
<name>A0ABY4ZAX1_9ACTN</name>
<reference evidence="6" key="1">
    <citation type="submission" date="2022-06" db="EMBL/GenBank/DDBJ databases">
        <title>Complete genome sequence of soil microorganisms Streptomyces sp. Qhu-M197 isolated from Alpine meadows habitats on the Tibetan Plateau.</title>
        <authorList>
            <person name="Zhang B."/>
            <person name="Xiang X."/>
            <person name="Fan J."/>
        </authorList>
    </citation>
    <scope>NUCLEOTIDE SEQUENCE</scope>
    <source>
        <strain evidence="6">Qhu-M197</strain>
    </source>
</reference>
<dbReference type="Pfam" id="PF02909">
    <property type="entry name" value="TetR_C_1"/>
    <property type="match status" value="1"/>
</dbReference>
<evidence type="ECO:0000259" key="5">
    <source>
        <dbReference type="PROSITE" id="PS50977"/>
    </source>
</evidence>
<accession>A0ABY4ZAX1</accession>
<keyword evidence="1" id="KW-0805">Transcription regulation</keyword>
<dbReference type="RefSeq" id="WP_252550906.1">
    <property type="nucleotide sequence ID" value="NZ_CP099468.1"/>
</dbReference>
<dbReference type="InterPro" id="IPR001647">
    <property type="entry name" value="HTH_TetR"/>
</dbReference>
<organism evidence="6 7">
    <name type="scientific">Streptomyces phaeoluteigriseus</name>
    <dbReference type="NCBI Taxonomy" id="114686"/>
    <lineage>
        <taxon>Bacteria</taxon>
        <taxon>Bacillati</taxon>
        <taxon>Actinomycetota</taxon>
        <taxon>Actinomycetes</taxon>
        <taxon>Kitasatosporales</taxon>
        <taxon>Streptomycetaceae</taxon>
        <taxon>Streptomyces</taxon>
        <taxon>Streptomyces aurantiacus group</taxon>
    </lineage>
</organism>
<dbReference type="InterPro" id="IPR004111">
    <property type="entry name" value="Repressor_TetR_C"/>
</dbReference>
<evidence type="ECO:0000256" key="4">
    <source>
        <dbReference type="PROSITE-ProRule" id="PRU00335"/>
    </source>
</evidence>
<dbReference type="SUPFAM" id="SSF46689">
    <property type="entry name" value="Homeodomain-like"/>
    <property type="match status" value="1"/>
</dbReference>
<keyword evidence="7" id="KW-1185">Reference proteome</keyword>
<dbReference type="EMBL" id="CP099468">
    <property type="protein sequence ID" value="USQ85698.1"/>
    <property type="molecule type" value="Genomic_DNA"/>
</dbReference>
<dbReference type="InterPro" id="IPR050109">
    <property type="entry name" value="HTH-type_TetR-like_transc_reg"/>
</dbReference>